<reference evidence="11 12" key="1">
    <citation type="submission" date="2011-11" db="EMBL/GenBank/DDBJ databases">
        <title>The Genome Sequence of Fusarium oxysporum PHW815.</title>
        <authorList>
            <consortium name="The Broad Institute Genome Sequencing Platform"/>
            <person name="Ma L.-J."/>
            <person name="Gale L.R."/>
            <person name="Schwartz D.C."/>
            <person name="Zhou S."/>
            <person name="Corby-Kistler H."/>
            <person name="Young S.K."/>
            <person name="Zeng Q."/>
            <person name="Gargeya S."/>
            <person name="Fitzgerald M."/>
            <person name="Haas B."/>
            <person name="Abouelleil A."/>
            <person name="Alvarado L."/>
            <person name="Arachchi H.M."/>
            <person name="Berlin A."/>
            <person name="Brown A."/>
            <person name="Chapman S.B."/>
            <person name="Chen Z."/>
            <person name="Dunbar C."/>
            <person name="Freedman E."/>
            <person name="Gearin G."/>
            <person name="Goldberg J."/>
            <person name="Griggs A."/>
            <person name="Gujja S."/>
            <person name="Heiman D."/>
            <person name="Howarth C."/>
            <person name="Larson L."/>
            <person name="Lui A."/>
            <person name="MacDonald P.J.P."/>
            <person name="Montmayeur A."/>
            <person name="Murphy C."/>
            <person name="Neiman D."/>
            <person name="Pearson M."/>
            <person name="Priest M."/>
            <person name="Roberts A."/>
            <person name="Saif S."/>
            <person name="Shea T."/>
            <person name="Shenoy N."/>
            <person name="Sisk P."/>
            <person name="Stolte C."/>
            <person name="Sykes S."/>
            <person name="Wortman J."/>
            <person name="Nusbaum C."/>
            <person name="Birren B."/>
        </authorList>
    </citation>
    <scope>NUCLEOTIDE SEQUENCE [LARGE SCALE GENOMIC DNA]</scope>
    <source>
        <strain evidence="11 12">54005</strain>
    </source>
</reference>
<dbReference type="PRINTS" id="PR00385">
    <property type="entry name" value="P450"/>
</dbReference>
<name>X0C182_FUSOX</name>
<evidence type="ECO:0000313" key="12">
    <source>
        <dbReference type="Proteomes" id="UP000030663"/>
    </source>
</evidence>
<evidence type="ECO:0000256" key="5">
    <source>
        <dbReference type="ARBA" id="ARBA00023002"/>
    </source>
</evidence>
<evidence type="ECO:0000313" key="11">
    <source>
        <dbReference type="EMBL" id="EXK76552.1"/>
    </source>
</evidence>
<dbReference type="GO" id="GO:0016705">
    <property type="term" value="F:oxidoreductase activity, acting on paired donors, with incorporation or reduction of molecular oxygen"/>
    <property type="evidence" value="ECO:0007669"/>
    <property type="project" value="InterPro"/>
</dbReference>
<evidence type="ECO:0000256" key="6">
    <source>
        <dbReference type="ARBA" id="ARBA00023004"/>
    </source>
</evidence>
<dbReference type="InterPro" id="IPR050121">
    <property type="entry name" value="Cytochrome_P450_monoxygenase"/>
</dbReference>
<sequence length="532" mass="60970">MQLPSQSILLNTKPAVAVPALLLLSLFGYLLWSAIYNLFIHPLKRFPGPKSWAISRIPYTRSYLSGSGHKNFHKLHQKYGPVVRVAPDELSFTSAEAWKEIMGHRKDSGDENAKDVIFSAGWENTILGANREDHRRYRRILSNGFSAKAMQDQQPMMMKYVDLLFQRLHENCDDGKKALDLVSWYNFTTFDIIGDLAFGESFGCLASSNYHPWISLIFQSVKAGSFMTSMRRLGRGFDVLLNWLIPRQLLQKREQHMRLVHEKVAQRLATNTDRPDFMDTMVRKEGALKMSLDEVQAHANVLILAGSESTATTLSGTTYLLCMHPDILHKLATEVRTVFKSESEIDLFSVQKLPYMLAVLDEAMRVYPPVPSAIPRTTPPSGNMILGEYLPGNIKLGIWQWALNRDPNNFTDPETFIPERWLGDPRFANDKTDSLQPFSYGPRNCIGKNLAYAESRLILARMIWNFDLKIADDSRRWIEDSEMYMIWQKDPLHVYLTPRKFEIEEDSCITKFEIVASRPEVVTVGRWAQIIV</sequence>
<organism evidence="11 12">
    <name type="scientific">Fusarium oxysporum f. sp. raphani 54005</name>
    <dbReference type="NCBI Taxonomy" id="1089458"/>
    <lineage>
        <taxon>Eukaryota</taxon>
        <taxon>Fungi</taxon>
        <taxon>Dikarya</taxon>
        <taxon>Ascomycota</taxon>
        <taxon>Pezizomycotina</taxon>
        <taxon>Sordariomycetes</taxon>
        <taxon>Hypocreomycetidae</taxon>
        <taxon>Hypocreales</taxon>
        <taxon>Nectriaceae</taxon>
        <taxon>Fusarium</taxon>
        <taxon>Fusarium oxysporum species complex</taxon>
    </lineage>
</organism>
<keyword evidence="6 8" id="KW-0408">Iron</keyword>
<keyword evidence="5 9" id="KW-0560">Oxidoreductase</keyword>
<feature type="binding site" description="axial binding residue" evidence="8">
    <location>
        <position position="445"/>
    </location>
    <ligand>
        <name>heme</name>
        <dbReference type="ChEBI" id="CHEBI:30413"/>
    </ligand>
    <ligandPart>
        <name>Fe</name>
        <dbReference type="ChEBI" id="CHEBI:18248"/>
    </ligandPart>
</feature>
<dbReference type="GO" id="GO:0005506">
    <property type="term" value="F:iron ion binding"/>
    <property type="evidence" value="ECO:0007669"/>
    <property type="project" value="InterPro"/>
</dbReference>
<dbReference type="Gene3D" id="1.10.630.10">
    <property type="entry name" value="Cytochrome P450"/>
    <property type="match status" value="1"/>
</dbReference>
<dbReference type="SUPFAM" id="SSF48264">
    <property type="entry name" value="Cytochrome P450"/>
    <property type="match status" value="1"/>
</dbReference>
<keyword evidence="10" id="KW-0472">Membrane</keyword>
<keyword evidence="4 8" id="KW-0479">Metal-binding</keyword>
<evidence type="ECO:0000256" key="3">
    <source>
        <dbReference type="ARBA" id="ARBA00022617"/>
    </source>
</evidence>
<dbReference type="GO" id="GO:0004497">
    <property type="term" value="F:monooxygenase activity"/>
    <property type="evidence" value="ECO:0007669"/>
    <property type="project" value="UniProtKB-KW"/>
</dbReference>
<evidence type="ECO:0000256" key="9">
    <source>
        <dbReference type="RuleBase" id="RU000461"/>
    </source>
</evidence>
<evidence type="ECO:0000256" key="4">
    <source>
        <dbReference type="ARBA" id="ARBA00022723"/>
    </source>
</evidence>
<dbReference type="Pfam" id="PF00067">
    <property type="entry name" value="p450"/>
    <property type="match status" value="1"/>
</dbReference>
<dbReference type="PANTHER" id="PTHR24305">
    <property type="entry name" value="CYTOCHROME P450"/>
    <property type="match status" value="1"/>
</dbReference>
<dbReference type="EMBL" id="KI979486">
    <property type="protein sequence ID" value="EXK76552.1"/>
    <property type="molecule type" value="Genomic_DNA"/>
</dbReference>
<dbReference type="OrthoDB" id="1470350at2759"/>
<keyword evidence="10" id="KW-1133">Transmembrane helix</keyword>
<evidence type="ECO:0008006" key="13">
    <source>
        <dbReference type="Google" id="ProtNLM"/>
    </source>
</evidence>
<dbReference type="Proteomes" id="UP000030663">
    <property type="component" value="Unassembled WGS sequence"/>
</dbReference>
<protein>
    <recommendedName>
        <fullName evidence="13">Isotrichodermin C-15 hydroxylase</fullName>
    </recommendedName>
</protein>
<dbReference type="PANTHER" id="PTHR24305:SF230">
    <property type="entry name" value="P450, PUTATIVE (EUROFUNG)-RELATED"/>
    <property type="match status" value="1"/>
</dbReference>
<evidence type="ECO:0000256" key="10">
    <source>
        <dbReference type="SAM" id="Phobius"/>
    </source>
</evidence>
<keyword evidence="3 8" id="KW-0349">Heme</keyword>
<proteinExistence type="inferred from homology"/>
<dbReference type="InterPro" id="IPR001128">
    <property type="entry name" value="Cyt_P450"/>
</dbReference>
<dbReference type="PRINTS" id="PR00463">
    <property type="entry name" value="EP450I"/>
</dbReference>
<evidence type="ECO:0000256" key="8">
    <source>
        <dbReference type="PIRSR" id="PIRSR602401-1"/>
    </source>
</evidence>
<dbReference type="AlphaFoldDB" id="X0C182"/>
<keyword evidence="7 9" id="KW-0503">Monooxygenase</keyword>
<dbReference type="FunFam" id="1.10.630.10:FF:000047">
    <property type="entry name" value="Cytochrome P450 monooxygenase"/>
    <property type="match status" value="1"/>
</dbReference>
<evidence type="ECO:0000256" key="7">
    <source>
        <dbReference type="ARBA" id="ARBA00023033"/>
    </source>
</evidence>
<dbReference type="InterPro" id="IPR036396">
    <property type="entry name" value="Cyt_P450_sf"/>
</dbReference>
<feature type="transmembrane region" description="Helical" evidence="10">
    <location>
        <begin position="20"/>
        <end position="40"/>
    </location>
</feature>
<keyword evidence="12" id="KW-1185">Reference proteome</keyword>
<dbReference type="InterPro" id="IPR017972">
    <property type="entry name" value="Cyt_P450_CS"/>
</dbReference>
<dbReference type="GO" id="GO:0020037">
    <property type="term" value="F:heme binding"/>
    <property type="evidence" value="ECO:0007669"/>
    <property type="project" value="InterPro"/>
</dbReference>
<dbReference type="HOGENOM" id="CLU_001570_14_11_1"/>
<dbReference type="PROSITE" id="PS00086">
    <property type="entry name" value="CYTOCHROME_P450"/>
    <property type="match status" value="1"/>
</dbReference>
<keyword evidence="10" id="KW-0812">Transmembrane</keyword>
<comment type="cofactor">
    <cofactor evidence="1 8">
        <name>heme</name>
        <dbReference type="ChEBI" id="CHEBI:30413"/>
    </cofactor>
</comment>
<evidence type="ECO:0000256" key="1">
    <source>
        <dbReference type="ARBA" id="ARBA00001971"/>
    </source>
</evidence>
<comment type="similarity">
    <text evidence="2 9">Belongs to the cytochrome P450 family.</text>
</comment>
<evidence type="ECO:0000256" key="2">
    <source>
        <dbReference type="ARBA" id="ARBA00010617"/>
    </source>
</evidence>
<dbReference type="InterPro" id="IPR002401">
    <property type="entry name" value="Cyt_P450_E_grp-I"/>
</dbReference>
<dbReference type="GO" id="GO:0009403">
    <property type="term" value="P:toxin biosynthetic process"/>
    <property type="evidence" value="ECO:0007669"/>
    <property type="project" value="UniProtKB-ARBA"/>
</dbReference>
<dbReference type="CDD" id="cd11058">
    <property type="entry name" value="CYP60B-like"/>
    <property type="match status" value="1"/>
</dbReference>
<gene>
    <name evidence="11" type="ORF">FOQG_18706</name>
</gene>
<accession>X0C182</accession>